<dbReference type="GO" id="GO:0016491">
    <property type="term" value="F:oxidoreductase activity"/>
    <property type="evidence" value="ECO:0007669"/>
    <property type="project" value="UniProtKB-KW"/>
</dbReference>
<comment type="similarity">
    <text evidence="1">Belongs to the LDH2/MDH2 oxidoreductase family.</text>
</comment>
<dbReference type="InterPro" id="IPR043144">
    <property type="entry name" value="Mal/L-sulf/L-lact_DH-like_ah"/>
</dbReference>
<organism evidence="3 4">
    <name type="scientific">Candidatus Curtissbacteria bacterium RIFCSPHIGHO2_01_FULL_40_12</name>
    <dbReference type="NCBI Taxonomy" id="1797710"/>
    <lineage>
        <taxon>Bacteria</taxon>
        <taxon>Candidatus Curtissiibacteriota</taxon>
    </lineage>
</organism>
<dbReference type="PANTHER" id="PTHR11091">
    <property type="entry name" value="OXIDOREDUCTASE-RELATED"/>
    <property type="match status" value="1"/>
</dbReference>
<dbReference type="PANTHER" id="PTHR11091:SF0">
    <property type="entry name" value="MALATE DEHYDROGENASE"/>
    <property type="match status" value="1"/>
</dbReference>
<accession>A0A1F5G8Y6</accession>
<dbReference type="SUPFAM" id="SSF89733">
    <property type="entry name" value="L-sulfolactate dehydrogenase-like"/>
    <property type="match status" value="1"/>
</dbReference>
<dbReference type="EMBL" id="MFAY01000041">
    <property type="protein sequence ID" value="OGD88353.1"/>
    <property type="molecule type" value="Genomic_DNA"/>
</dbReference>
<comment type="caution">
    <text evidence="3">The sequence shown here is derived from an EMBL/GenBank/DDBJ whole genome shotgun (WGS) entry which is preliminary data.</text>
</comment>
<evidence type="ECO:0000256" key="1">
    <source>
        <dbReference type="ARBA" id="ARBA00006056"/>
    </source>
</evidence>
<dbReference type="InterPro" id="IPR036111">
    <property type="entry name" value="Mal/L-sulfo/L-lacto_DH-like_sf"/>
</dbReference>
<gene>
    <name evidence="3" type="ORF">A2693_02775</name>
</gene>
<sequence length="347" mass="38584">MREKLVPHLKLRNFGYELFKTVGVSRKISTLVVNGLVDTSLRGVDSHGIRLIPHYIRATQRGRIKKNPKFIFTKTAPSCGIFDADDGFGIAAGIEAMMKATMLAKKTGLGAVSVRNSSHFGAAAIYTLLAAKKNMIGFAFTNVDSLVVPYGGRKPYLGTNPISFAAPMTGEEPLCLDMATSQISWNKILVYKSKKKALDFGWAVDKNGKITTDPMKAVGLYPIGGYKGYGLALAIEILCSLLSGMPYGRKIVPMYPLTNKKRRLGHFFMAIDISRYIRLEIFKRSLRDLCDALRKKSVASNDQRVMVAGDPEKEVYKIRIKTGIPISNFDYQEFKKLISQYNIKFSL</sequence>
<dbReference type="Gene3D" id="1.10.1530.10">
    <property type="match status" value="1"/>
</dbReference>
<reference evidence="3 4" key="1">
    <citation type="journal article" date="2016" name="Nat. Commun.">
        <title>Thousands of microbial genomes shed light on interconnected biogeochemical processes in an aquifer system.</title>
        <authorList>
            <person name="Anantharaman K."/>
            <person name="Brown C.T."/>
            <person name="Hug L.A."/>
            <person name="Sharon I."/>
            <person name="Castelle C.J."/>
            <person name="Probst A.J."/>
            <person name="Thomas B.C."/>
            <person name="Singh A."/>
            <person name="Wilkins M.J."/>
            <person name="Karaoz U."/>
            <person name="Brodie E.L."/>
            <person name="Williams K.H."/>
            <person name="Hubbard S.S."/>
            <person name="Banfield J.F."/>
        </authorList>
    </citation>
    <scope>NUCLEOTIDE SEQUENCE [LARGE SCALE GENOMIC DNA]</scope>
</reference>
<dbReference type="Gene3D" id="3.30.1370.60">
    <property type="entry name" value="Hypothetical oxidoreductase yiak, domain 2"/>
    <property type="match status" value="1"/>
</dbReference>
<dbReference type="InterPro" id="IPR003767">
    <property type="entry name" value="Malate/L-lactate_DH-like"/>
</dbReference>
<evidence type="ECO:0000313" key="3">
    <source>
        <dbReference type="EMBL" id="OGD88353.1"/>
    </source>
</evidence>
<protein>
    <recommendedName>
        <fullName evidence="5">Malate dehydrogenase</fullName>
    </recommendedName>
</protein>
<evidence type="ECO:0000313" key="4">
    <source>
        <dbReference type="Proteomes" id="UP000178577"/>
    </source>
</evidence>
<proteinExistence type="inferred from homology"/>
<dbReference type="Pfam" id="PF02615">
    <property type="entry name" value="Ldh_2"/>
    <property type="match status" value="1"/>
</dbReference>
<dbReference type="InterPro" id="IPR043143">
    <property type="entry name" value="Mal/L-sulf/L-lact_DH-like_NADP"/>
</dbReference>
<keyword evidence="2" id="KW-0560">Oxidoreductase</keyword>
<evidence type="ECO:0000256" key="2">
    <source>
        <dbReference type="ARBA" id="ARBA00023002"/>
    </source>
</evidence>
<dbReference type="AlphaFoldDB" id="A0A1F5G8Y6"/>
<dbReference type="Proteomes" id="UP000178577">
    <property type="component" value="Unassembled WGS sequence"/>
</dbReference>
<name>A0A1F5G8Y6_9BACT</name>
<evidence type="ECO:0008006" key="5">
    <source>
        <dbReference type="Google" id="ProtNLM"/>
    </source>
</evidence>